<accession>A0A1X2HMP4</accession>
<evidence type="ECO:0000313" key="3">
    <source>
        <dbReference type="Proteomes" id="UP000242180"/>
    </source>
</evidence>
<feature type="compositionally biased region" description="Low complexity" evidence="1">
    <location>
        <begin position="226"/>
        <end position="242"/>
    </location>
</feature>
<evidence type="ECO:0000313" key="2">
    <source>
        <dbReference type="EMBL" id="ORZ00654.1"/>
    </source>
</evidence>
<dbReference type="OrthoDB" id="2289384at2759"/>
<feature type="region of interest" description="Disordered" evidence="1">
    <location>
        <begin position="159"/>
        <end position="183"/>
    </location>
</feature>
<sequence>MGAQTSRNSWYQPSMTHSSASQPTQPARPTSWYYGQSSSEPAFPSVAESVMTPSLAYTNTLHPNNGTASAAFAAAAVPSVDTTTYHRNSSHYINPAFAPLTQPLHPSQTISQSSSTAKQEQRHIYTHSRSRSVPYSVPPPEPPVSENRDVFAFDTIGASMSKQQQQQQQQQQAKPSPLVSRASMDADSFQRLSSSIDTGQSLLLTKYYVPPKASNNPFENDTIAESPPVSDHNNNSNSNSIVTPPPEPSSSSSSTAPHTTTTALERSPFADLQESASLSSSDTTPRLPLSISSAQPKRTTPAWPGINDRPNKENVYPPPVPPQSTKPAFPKYARNTFPNLLRRTQSYKDPFETTPIQGTGSLLFSTNPWSSTDASSSPTAPAVKLFRHRSDGSTLTARR</sequence>
<dbReference type="STRING" id="13706.A0A1X2HMP4"/>
<keyword evidence="3" id="KW-1185">Reference proteome</keyword>
<organism evidence="2 3">
    <name type="scientific">Syncephalastrum racemosum</name>
    <name type="common">Filamentous fungus</name>
    <dbReference type="NCBI Taxonomy" id="13706"/>
    <lineage>
        <taxon>Eukaryota</taxon>
        <taxon>Fungi</taxon>
        <taxon>Fungi incertae sedis</taxon>
        <taxon>Mucoromycota</taxon>
        <taxon>Mucoromycotina</taxon>
        <taxon>Mucoromycetes</taxon>
        <taxon>Mucorales</taxon>
        <taxon>Syncephalastraceae</taxon>
        <taxon>Syncephalastrum</taxon>
    </lineage>
</organism>
<feature type="region of interest" description="Disordered" evidence="1">
    <location>
        <begin position="104"/>
        <end position="147"/>
    </location>
</feature>
<gene>
    <name evidence="2" type="ORF">BCR43DRAFT_149607</name>
</gene>
<feature type="region of interest" description="Disordered" evidence="1">
    <location>
        <begin position="216"/>
        <end position="331"/>
    </location>
</feature>
<evidence type="ECO:0000256" key="1">
    <source>
        <dbReference type="SAM" id="MobiDB-lite"/>
    </source>
</evidence>
<feature type="compositionally biased region" description="Low complexity" evidence="1">
    <location>
        <begin position="249"/>
        <end position="262"/>
    </location>
</feature>
<dbReference type="Proteomes" id="UP000242180">
    <property type="component" value="Unassembled WGS sequence"/>
</dbReference>
<proteinExistence type="predicted"/>
<name>A0A1X2HMP4_SYNRA</name>
<feature type="region of interest" description="Disordered" evidence="1">
    <location>
        <begin position="1"/>
        <end position="44"/>
    </location>
</feature>
<feature type="region of interest" description="Disordered" evidence="1">
    <location>
        <begin position="368"/>
        <end position="399"/>
    </location>
</feature>
<reference evidence="2 3" key="1">
    <citation type="submission" date="2016-07" db="EMBL/GenBank/DDBJ databases">
        <title>Pervasive Adenine N6-methylation of Active Genes in Fungi.</title>
        <authorList>
            <consortium name="DOE Joint Genome Institute"/>
            <person name="Mondo S.J."/>
            <person name="Dannebaum R.O."/>
            <person name="Kuo R.C."/>
            <person name="Labutti K."/>
            <person name="Haridas S."/>
            <person name="Kuo A."/>
            <person name="Salamov A."/>
            <person name="Ahrendt S.R."/>
            <person name="Lipzen A."/>
            <person name="Sullivan W."/>
            <person name="Andreopoulos W.B."/>
            <person name="Clum A."/>
            <person name="Lindquist E."/>
            <person name="Daum C."/>
            <person name="Ramamoorthy G.K."/>
            <person name="Gryganskyi A."/>
            <person name="Culley D."/>
            <person name="Magnuson J.K."/>
            <person name="James T.Y."/>
            <person name="O'Malley M.A."/>
            <person name="Stajich J.E."/>
            <person name="Spatafora J.W."/>
            <person name="Visel A."/>
            <person name="Grigoriev I.V."/>
        </authorList>
    </citation>
    <scope>NUCLEOTIDE SEQUENCE [LARGE SCALE GENOMIC DNA]</scope>
    <source>
        <strain evidence="2 3">NRRL 2496</strain>
    </source>
</reference>
<feature type="compositionally biased region" description="Polar residues" evidence="1">
    <location>
        <begin position="104"/>
        <end position="118"/>
    </location>
</feature>
<protein>
    <submittedName>
        <fullName evidence="2">Uncharacterized protein</fullName>
    </submittedName>
</protein>
<feature type="compositionally biased region" description="Low complexity" evidence="1">
    <location>
        <begin position="368"/>
        <end position="382"/>
    </location>
</feature>
<feature type="compositionally biased region" description="Low complexity" evidence="1">
    <location>
        <begin position="163"/>
        <end position="172"/>
    </location>
</feature>
<dbReference type="InParanoid" id="A0A1X2HMP4"/>
<dbReference type="AlphaFoldDB" id="A0A1X2HMP4"/>
<comment type="caution">
    <text evidence="2">The sequence shown here is derived from an EMBL/GenBank/DDBJ whole genome shotgun (WGS) entry which is preliminary data.</text>
</comment>
<feature type="compositionally biased region" description="Polar residues" evidence="1">
    <location>
        <begin position="274"/>
        <end position="298"/>
    </location>
</feature>
<feature type="compositionally biased region" description="Polar residues" evidence="1">
    <location>
        <begin position="1"/>
        <end position="40"/>
    </location>
</feature>
<dbReference type="EMBL" id="MCGN01000002">
    <property type="protein sequence ID" value="ORZ00654.1"/>
    <property type="molecule type" value="Genomic_DNA"/>
</dbReference>